<evidence type="ECO:0000256" key="2">
    <source>
        <dbReference type="ARBA" id="ARBA00008138"/>
    </source>
</evidence>
<name>A0A1H8UYB7_9PSEU</name>
<dbReference type="EC" id="2.1.1.-" evidence="6"/>
<dbReference type="PANTHER" id="PTHR43619">
    <property type="entry name" value="S-ADENOSYL-L-METHIONINE-DEPENDENT METHYLTRANSFERASE YKTD-RELATED"/>
    <property type="match status" value="1"/>
</dbReference>
<proteinExistence type="inferred from homology"/>
<gene>
    <name evidence="7" type="ORF">SAMN04489732_103540</name>
</gene>
<dbReference type="NCBIfam" id="TIGR00027">
    <property type="entry name" value="mthyl_TIGR00027"/>
    <property type="match status" value="1"/>
</dbReference>
<comment type="similarity">
    <text evidence="2 6">Belongs to the UPF0677 family.</text>
</comment>
<dbReference type="EMBL" id="FOEF01000003">
    <property type="protein sequence ID" value="SEP08175.1"/>
    <property type="molecule type" value="Genomic_DNA"/>
</dbReference>
<dbReference type="Gene3D" id="3.40.50.150">
    <property type="entry name" value="Vaccinia Virus protein VP39"/>
    <property type="match status" value="1"/>
</dbReference>
<sequence length="291" mass="31974">MTGEATTVDTMDTEPDHTAVRVALWRALHLEADAPPHVFEDDFALRLADPGEGWRRRPDMDPDGTRPFRAGVVSRARFVEDLVAEQAGRSVGQYVLLGAGLDTFVQRRPDLAARLRVFEIDQPGTQAWKRRRLLELGHPVPDSLRLVPVDFESGQSWWDRLVAAGFDPAEPAVVASTGVSMYLAKETTRATLRQLARLAAGSTVAMTFLLPPELLDEADRPGLKTVRTGAKASGTPFVSLYPPREMLEMARETGFTDIRHVPGTALSERYFAGRPDGLRPSSGEDFLVAAT</sequence>
<evidence type="ECO:0000256" key="5">
    <source>
        <dbReference type="ARBA" id="ARBA00022691"/>
    </source>
</evidence>
<dbReference type="Proteomes" id="UP000198582">
    <property type="component" value="Unassembled WGS sequence"/>
</dbReference>
<dbReference type="InterPro" id="IPR007213">
    <property type="entry name" value="Ppm1/Ppm2/Tcmp"/>
</dbReference>
<dbReference type="GO" id="GO:0032259">
    <property type="term" value="P:methylation"/>
    <property type="evidence" value="ECO:0007669"/>
    <property type="project" value="UniProtKB-KW"/>
</dbReference>
<keyword evidence="8" id="KW-1185">Reference proteome</keyword>
<dbReference type="InterPro" id="IPR011610">
    <property type="entry name" value="SAM_mthyl_Trfase_ML2640-like"/>
</dbReference>
<evidence type="ECO:0000256" key="6">
    <source>
        <dbReference type="RuleBase" id="RU362030"/>
    </source>
</evidence>
<evidence type="ECO:0000313" key="7">
    <source>
        <dbReference type="EMBL" id="SEP08175.1"/>
    </source>
</evidence>
<protein>
    <recommendedName>
        <fullName evidence="6">S-adenosyl-L-methionine-dependent methyltransferase</fullName>
        <ecNumber evidence="6">2.1.1.-</ecNumber>
    </recommendedName>
</protein>
<evidence type="ECO:0000256" key="1">
    <source>
        <dbReference type="ARBA" id="ARBA00003907"/>
    </source>
</evidence>
<dbReference type="AlphaFoldDB" id="A0A1H8UYB7"/>
<evidence type="ECO:0000256" key="3">
    <source>
        <dbReference type="ARBA" id="ARBA00022603"/>
    </source>
</evidence>
<keyword evidence="3 6" id="KW-0489">Methyltransferase</keyword>
<dbReference type="PANTHER" id="PTHR43619:SF2">
    <property type="entry name" value="S-ADENOSYL-L-METHIONINE-DEPENDENT METHYLTRANSFERASES SUPERFAMILY PROTEIN"/>
    <property type="match status" value="1"/>
</dbReference>
<dbReference type="SUPFAM" id="SSF53335">
    <property type="entry name" value="S-adenosyl-L-methionine-dependent methyltransferases"/>
    <property type="match status" value="1"/>
</dbReference>
<dbReference type="GO" id="GO:0008168">
    <property type="term" value="F:methyltransferase activity"/>
    <property type="evidence" value="ECO:0007669"/>
    <property type="project" value="UniProtKB-UniRule"/>
</dbReference>
<dbReference type="InterPro" id="IPR029063">
    <property type="entry name" value="SAM-dependent_MTases_sf"/>
</dbReference>
<keyword evidence="4 7" id="KW-0808">Transferase</keyword>
<evidence type="ECO:0000313" key="8">
    <source>
        <dbReference type="Proteomes" id="UP000198582"/>
    </source>
</evidence>
<dbReference type="STRING" id="394193.SAMN04489732_103540"/>
<accession>A0A1H8UYB7</accession>
<reference evidence="7 8" key="1">
    <citation type="submission" date="2016-10" db="EMBL/GenBank/DDBJ databases">
        <authorList>
            <person name="de Groot N.N."/>
        </authorList>
    </citation>
    <scope>NUCLEOTIDE SEQUENCE [LARGE SCALE GENOMIC DNA]</scope>
    <source>
        <strain evidence="7 8">DSM 44993</strain>
    </source>
</reference>
<evidence type="ECO:0000256" key="4">
    <source>
        <dbReference type="ARBA" id="ARBA00022679"/>
    </source>
</evidence>
<comment type="function">
    <text evidence="1 6">Exhibits S-adenosyl-L-methionine-dependent methyltransferase activity.</text>
</comment>
<keyword evidence="5 6" id="KW-0949">S-adenosyl-L-methionine</keyword>
<organism evidence="7 8">
    <name type="scientific">Amycolatopsis saalfeldensis</name>
    <dbReference type="NCBI Taxonomy" id="394193"/>
    <lineage>
        <taxon>Bacteria</taxon>
        <taxon>Bacillati</taxon>
        <taxon>Actinomycetota</taxon>
        <taxon>Actinomycetes</taxon>
        <taxon>Pseudonocardiales</taxon>
        <taxon>Pseudonocardiaceae</taxon>
        <taxon>Amycolatopsis</taxon>
    </lineage>
</organism>
<dbReference type="Pfam" id="PF04072">
    <property type="entry name" value="LCM"/>
    <property type="match status" value="1"/>
</dbReference>